<sequence length="144" mass="15720">MVNLKGIVKFGFVVYSMLLGFSSHAAENVNQFAVGVKNSPLLISEENFLGNWKYSAENVPYEYAKGILFISKKEGILTVLVALRGGERKAQEVKVKDNTLSFNLNLEGHIVSVSINVVGDKISGKASSDDGVFPLTGERRLDPE</sequence>
<dbReference type="OrthoDB" id="1178221at2"/>
<dbReference type="AlphaFoldDB" id="A0A1M5BFT4"/>
<feature type="chain" id="PRO_5009909044" description="Lipocalin-like domain-containing protein" evidence="1">
    <location>
        <begin position="26"/>
        <end position="144"/>
    </location>
</feature>
<protein>
    <recommendedName>
        <fullName evidence="4">Lipocalin-like domain-containing protein</fullName>
    </recommendedName>
</protein>
<feature type="signal peptide" evidence="1">
    <location>
        <begin position="1"/>
        <end position="25"/>
    </location>
</feature>
<dbReference type="EMBL" id="FQUX01000004">
    <property type="protein sequence ID" value="SHF41298.1"/>
    <property type="molecule type" value="Genomic_DNA"/>
</dbReference>
<reference evidence="3" key="1">
    <citation type="submission" date="2016-11" db="EMBL/GenBank/DDBJ databases">
        <authorList>
            <person name="Varghese N."/>
            <person name="Submissions S."/>
        </authorList>
    </citation>
    <scope>NUCLEOTIDE SEQUENCE [LARGE SCALE GENOMIC DNA]</scope>
    <source>
        <strain evidence="3">DSM 17539</strain>
    </source>
</reference>
<keyword evidence="3" id="KW-1185">Reference proteome</keyword>
<gene>
    <name evidence="2" type="ORF">SAMN03080594_10439</name>
</gene>
<evidence type="ECO:0000256" key="1">
    <source>
        <dbReference type="SAM" id="SignalP"/>
    </source>
</evidence>
<evidence type="ECO:0008006" key="4">
    <source>
        <dbReference type="Google" id="ProtNLM"/>
    </source>
</evidence>
<evidence type="ECO:0000313" key="3">
    <source>
        <dbReference type="Proteomes" id="UP000184406"/>
    </source>
</evidence>
<keyword evidence="1" id="KW-0732">Signal</keyword>
<dbReference type="Proteomes" id="UP000184406">
    <property type="component" value="Unassembled WGS sequence"/>
</dbReference>
<proteinExistence type="predicted"/>
<accession>A0A1M5BFT4</accession>
<name>A0A1M5BFT4_9FLAO</name>
<evidence type="ECO:0000313" key="2">
    <source>
        <dbReference type="EMBL" id="SHF41298.1"/>
    </source>
</evidence>
<dbReference type="RefSeq" id="WP_072862148.1">
    <property type="nucleotide sequence ID" value="NZ_FQUX01000004.1"/>
</dbReference>
<organism evidence="2 3">
    <name type="scientific">Arenibacter palladensis</name>
    <dbReference type="NCBI Taxonomy" id="237373"/>
    <lineage>
        <taxon>Bacteria</taxon>
        <taxon>Pseudomonadati</taxon>
        <taxon>Bacteroidota</taxon>
        <taxon>Flavobacteriia</taxon>
        <taxon>Flavobacteriales</taxon>
        <taxon>Flavobacteriaceae</taxon>
        <taxon>Arenibacter</taxon>
    </lineage>
</organism>